<dbReference type="GeneID" id="37021651"/>
<accession>A0A316VFX1</accession>
<dbReference type="PANTHER" id="PTHR30613">
    <property type="entry name" value="UNCHARACTERIZED PROTEIN YBIU-RELATED"/>
    <property type="match status" value="1"/>
</dbReference>
<dbReference type="InterPro" id="IPR027443">
    <property type="entry name" value="IPNS-like_sf"/>
</dbReference>
<sequence>MTMLSACLRRSAGRLSTRSSMPIASTTEATQSTTRTKRAPPVAKKEGSIENVFATLSGGSLTDLKLPERFLQVKQSIIQSQAHGEAIQVAWNEVLQSLRTETQEIEERGASLIPQVHYPGDDVVDKKSLEEWMGKETIEQIKRRGSVIIKGVVPTAKALQWKEDIRDYVKRNPLTKGYPEKDPMVYELYWSKSQLDARGHPSLLRASRSILALFHAPGQKDGKMVEAASLQNVVSYCDRLRIRKPGDSTFALGPHIDGGGVERWEDPSFRSIWQSILQPNQEGKIAWNTHDSWSLGEDGQRLTAQTSMYDGAGACSVFRPLQGWMSMSSTGANEGTLRVLPMLQSASAYIILKPFFRSNKSRKECTNEDEFLHPSNWRFDLSDGQFDGCVQLGRNIELDNEIHPHLKLDRTMTSIPRVEPGDMALWHCDQVHAVESEHKGLPGQDSSVMYIPAIPLTHQNFEYLTYQRQSFEQGIPPPDFPGGEGESKHIGRGRPEDISDIVARRAMGLEPFEIRPDMSAAERRLVEECNAQLA</sequence>
<dbReference type="Proteomes" id="UP000245771">
    <property type="component" value="Unassembled WGS sequence"/>
</dbReference>
<gene>
    <name evidence="2" type="ORF">FA14DRAFT_164214</name>
</gene>
<dbReference type="SUPFAM" id="SSF51197">
    <property type="entry name" value="Clavaminate synthase-like"/>
    <property type="match status" value="1"/>
</dbReference>
<dbReference type="EMBL" id="KZ819603">
    <property type="protein sequence ID" value="PWN35213.1"/>
    <property type="molecule type" value="Genomic_DNA"/>
</dbReference>
<dbReference type="InterPro" id="IPR010856">
    <property type="entry name" value="Gig2-like"/>
</dbReference>
<name>A0A316VFX1_9BASI</name>
<reference evidence="2 3" key="1">
    <citation type="journal article" date="2018" name="Mol. Biol. Evol.">
        <title>Broad Genomic Sampling Reveals a Smut Pathogenic Ancestry of the Fungal Clade Ustilaginomycotina.</title>
        <authorList>
            <person name="Kijpornyongpan T."/>
            <person name="Mondo S.J."/>
            <person name="Barry K."/>
            <person name="Sandor L."/>
            <person name="Lee J."/>
            <person name="Lipzen A."/>
            <person name="Pangilinan J."/>
            <person name="LaButti K."/>
            <person name="Hainaut M."/>
            <person name="Henrissat B."/>
            <person name="Grigoriev I.V."/>
            <person name="Spatafora J.W."/>
            <person name="Aime M.C."/>
        </authorList>
    </citation>
    <scope>NUCLEOTIDE SEQUENCE [LARGE SCALE GENOMIC DNA]</scope>
    <source>
        <strain evidence="2 3">MCA 3882</strain>
    </source>
</reference>
<dbReference type="STRING" id="1280837.A0A316VFX1"/>
<dbReference type="OrthoDB" id="8249012at2759"/>
<protein>
    <submittedName>
        <fullName evidence="2">DUF1479-domain-containing protein</fullName>
    </submittedName>
</protein>
<dbReference type="InParanoid" id="A0A316VFX1"/>
<evidence type="ECO:0000313" key="3">
    <source>
        <dbReference type="Proteomes" id="UP000245771"/>
    </source>
</evidence>
<dbReference type="Pfam" id="PF07350">
    <property type="entry name" value="Gig2-like"/>
    <property type="match status" value="1"/>
</dbReference>
<evidence type="ECO:0000313" key="2">
    <source>
        <dbReference type="EMBL" id="PWN35213.1"/>
    </source>
</evidence>
<feature type="compositionally biased region" description="Polar residues" evidence="1">
    <location>
        <begin position="14"/>
        <end position="23"/>
    </location>
</feature>
<evidence type="ECO:0000256" key="1">
    <source>
        <dbReference type="SAM" id="MobiDB-lite"/>
    </source>
</evidence>
<dbReference type="AlphaFoldDB" id="A0A316VFX1"/>
<feature type="region of interest" description="Disordered" evidence="1">
    <location>
        <begin position="1"/>
        <end position="44"/>
    </location>
</feature>
<dbReference type="PANTHER" id="PTHR30613:SF1">
    <property type="entry name" value="DUF1479 DOMAIN PROTEIN (AFU_ORTHOLOGUE AFUA_5G09280)"/>
    <property type="match status" value="1"/>
</dbReference>
<organism evidence="2 3">
    <name type="scientific">Meira miltonrushii</name>
    <dbReference type="NCBI Taxonomy" id="1280837"/>
    <lineage>
        <taxon>Eukaryota</taxon>
        <taxon>Fungi</taxon>
        <taxon>Dikarya</taxon>
        <taxon>Basidiomycota</taxon>
        <taxon>Ustilaginomycotina</taxon>
        <taxon>Exobasidiomycetes</taxon>
        <taxon>Exobasidiales</taxon>
        <taxon>Brachybasidiaceae</taxon>
        <taxon>Meira</taxon>
    </lineage>
</organism>
<keyword evidence="3" id="KW-1185">Reference proteome</keyword>
<dbReference type="Gene3D" id="2.60.120.330">
    <property type="entry name" value="B-lactam Antibiotic, Isopenicillin N Synthase, Chain"/>
    <property type="match status" value="1"/>
</dbReference>
<proteinExistence type="predicted"/>
<feature type="compositionally biased region" description="Low complexity" evidence="1">
    <location>
        <begin position="24"/>
        <end position="34"/>
    </location>
</feature>
<dbReference type="RefSeq" id="XP_025355515.1">
    <property type="nucleotide sequence ID" value="XM_025499870.1"/>
</dbReference>